<proteinExistence type="inferred from homology"/>
<dbReference type="OrthoDB" id="3235988at2759"/>
<dbReference type="InterPro" id="IPR036187">
    <property type="entry name" value="DNA_mismatch_repair_MutS_sf"/>
</dbReference>
<sequence length="129" mass="14536">MPSIFGDMGQLAVAAFGQVVQYLKRCLLDEELVKIGTFVQYDPNDSDTNSFLALDGQTIANLEIVQNSEGGLQGSLLEYIDHCVTPFGHRRLREWIIRPLVRPHDINERLDAVENLIQDIDTRSECFAS</sequence>
<dbReference type="Pfam" id="PF05192">
    <property type="entry name" value="MutS_III"/>
    <property type="match status" value="1"/>
</dbReference>
<dbReference type="InterPro" id="IPR007696">
    <property type="entry name" value="DNA_mismatch_repair_MutS_core"/>
</dbReference>
<accession>A0A0J8B1J5</accession>
<dbReference type="GO" id="GO:0030983">
    <property type="term" value="F:mismatched DNA binding"/>
    <property type="evidence" value="ECO:0007669"/>
    <property type="project" value="InterPro"/>
</dbReference>
<dbReference type="GO" id="GO:0006298">
    <property type="term" value="P:mismatch repair"/>
    <property type="evidence" value="ECO:0007669"/>
    <property type="project" value="InterPro"/>
</dbReference>
<dbReference type="eggNOG" id="KOG0217">
    <property type="taxonomic scope" value="Eukaryota"/>
</dbReference>
<dbReference type="Gene3D" id="3.30.420.110">
    <property type="entry name" value="MutS, connector domain"/>
    <property type="match status" value="1"/>
</dbReference>
<gene>
    <name evidence="3" type="ORF">BVRB_028320</name>
</gene>
<dbReference type="Gramene" id="KMS93752">
    <property type="protein sequence ID" value="KMS93752"/>
    <property type="gene ID" value="BVRB_028320"/>
</dbReference>
<feature type="domain" description="DNA mismatch repair protein MutS core" evidence="2">
    <location>
        <begin position="57"/>
        <end position="127"/>
    </location>
</feature>
<dbReference type="AlphaFoldDB" id="A0A0J8B1J5"/>
<name>A0A0J8B1J5_BETVV</name>
<dbReference type="InterPro" id="IPR036678">
    <property type="entry name" value="MutS_con_dom_sf"/>
</dbReference>
<dbReference type="EMBL" id="KQ099384">
    <property type="protein sequence ID" value="KMS93752.1"/>
    <property type="molecule type" value="Genomic_DNA"/>
</dbReference>
<evidence type="ECO:0000259" key="2">
    <source>
        <dbReference type="Pfam" id="PF05192"/>
    </source>
</evidence>
<dbReference type="GO" id="GO:0140664">
    <property type="term" value="F:ATP-dependent DNA damage sensor activity"/>
    <property type="evidence" value="ECO:0007669"/>
    <property type="project" value="InterPro"/>
</dbReference>
<dbReference type="PANTHER" id="PTHR11361:SF148">
    <property type="entry name" value="DNA MISMATCH REPAIR PROTEIN MSH6"/>
    <property type="match status" value="1"/>
</dbReference>
<dbReference type="GO" id="GO:0005524">
    <property type="term" value="F:ATP binding"/>
    <property type="evidence" value="ECO:0007669"/>
    <property type="project" value="InterPro"/>
</dbReference>
<evidence type="ECO:0000313" key="4">
    <source>
        <dbReference type="Proteomes" id="UP000035740"/>
    </source>
</evidence>
<dbReference type="Proteomes" id="UP000035740">
    <property type="component" value="Unassembled WGS sequence"/>
</dbReference>
<dbReference type="SUPFAM" id="SSF48334">
    <property type="entry name" value="DNA repair protein MutS, domain III"/>
    <property type="match status" value="1"/>
</dbReference>
<evidence type="ECO:0000256" key="1">
    <source>
        <dbReference type="ARBA" id="ARBA00006271"/>
    </source>
</evidence>
<dbReference type="InterPro" id="IPR045076">
    <property type="entry name" value="MutS"/>
</dbReference>
<protein>
    <recommendedName>
        <fullName evidence="2">DNA mismatch repair protein MutS core domain-containing protein</fullName>
    </recommendedName>
</protein>
<reference evidence="3 4" key="1">
    <citation type="journal article" date="2014" name="Nature">
        <title>The genome of the recently domesticated crop plant sugar beet (Beta vulgaris).</title>
        <authorList>
            <person name="Dohm J.C."/>
            <person name="Minoche A.E."/>
            <person name="Holtgrawe D."/>
            <person name="Capella-Gutierrez S."/>
            <person name="Zakrzewski F."/>
            <person name="Tafer H."/>
            <person name="Rupp O."/>
            <person name="Sorensen T.R."/>
            <person name="Stracke R."/>
            <person name="Reinhardt R."/>
            <person name="Goesmann A."/>
            <person name="Kraft T."/>
            <person name="Schulz B."/>
            <person name="Stadler P.F."/>
            <person name="Schmidt T."/>
            <person name="Gabaldon T."/>
            <person name="Lehrach H."/>
            <person name="Weisshaar B."/>
            <person name="Himmelbauer H."/>
        </authorList>
    </citation>
    <scope>NUCLEOTIDE SEQUENCE [LARGE SCALE GENOMIC DNA]</scope>
    <source>
        <tissue evidence="3">Taproot</tissue>
    </source>
</reference>
<keyword evidence="4" id="KW-1185">Reference proteome</keyword>
<organism evidence="3 4">
    <name type="scientific">Beta vulgaris subsp. vulgaris</name>
    <name type="common">Beet</name>
    <dbReference type="NCBI Taxonomy" id="3555"/>
    <lineage>
        <taxon>Eukaryota</taxon>
        <taxon>Viridiplantae</taxon>
        <taxon>Streptophyta</taxon>
        <taxon>Embryophyta</taxon>
        <taxon>Tracheophyta</taxon>
        <taxon>Spermatophyta</taxon>
        <taxon>Magnoliopsida</taxon>
        <taxon>eudicotyledons</taxon>
        <taxon>Gunneridae</taxon>
        <taxon>Pentapetalae</taxon>
        <taxon>Caryophyllales</taxon>
        <taxon>Chenopodiaceae</taxon>
        <taxon>Betoideae</taxon>
        <taxon>Beta</taxon>
    </lineage>
</organism>
<dbReference type="GO" id="GO:0032301">
    <property type="term" value="C:MutSalpha complex"/>
    <property type="evidence" value="ECO:0007669"/>
    <property type="project" value="TreeGrafter"/>
</dbReference>
<dbReference type="PANTHER" id="PTHR11361">
    <property type="entry name" value="DNA MISMATCH REPAIR PROTEIN MUTS FAMILY MEMBER"/>
    <property type="match status" value="1"/>
</dbReference>
<dbReference type="SUPFAM" id="SSF53150">
    <property type="entry name" value="DNA repair protein MutS, domain II"/>
    <property type="match status" value="1"/>
</dbReference>
<dbReference type="Gene3D" id="1.10.1420.10">
    <property type="match status" value="1"/>
</dbReference>
<evidence type="ECO:0000313" key="3">
    <source>
        <dbReference type="EMBL" id="KMS93752.1"/>
    </source>
</evidence>
<comment type="similarity">
    <text evidence="1">Belongs to the DNA mismatch repair MutS family.</text>
</comment>